<dbReference type="InterPro" id="IPR013033">
    <property type="entry name" value="MinC"/>
</dbReference>
<protein>
    <recommendedName>
        <fullName evidence="6">Probable septum site-determining protein MinC</fullName>
    </recommendedName>
</protein>
<comment type="subunit">
    <text evidence="5 6">Interacts with MinD and FtsZ.</text>
</comment>
<dbReference type="RefSeq" id="WP_092360596.1">
    <property type="nucleotide sequence ID" value="NZ_CABJCG010000001.1"/>
</dbReference>
<evidence type="ECO:0000256" key="1">
    <source>
        <dbReference type="ARBA" id="ARBA00006291"/>
    </source>
</evidence>
<keyword evidence="2 6" id="KW-0132">Cell division</keyword>
<keyword evidence="3 6" id="KW-0717">Septation</keyword>
<dbReference type="GO" id="GO:1901891">
    <property type="term" value="P:regulation of cell septum assembly"/>
    <property type="evidence" value="ECO:0007669"/>
    <property type="project" value="InterPro"/>
</dbReference>
<feature type="domain" description="Septum formation inhibitor MinC C-terminal" evidence="7">
    <location>
        <begin position="109"/>
        <end position="207"/>
    </location>
</feature>
<evidence type="ECO:0000313" key="9">
    <source>
        <dbReference type="EMBL" id="SET02063.1"/>
    </source>
</evidence>
<dbReference type="Proteomes" id="UP000198508">
    <property type="component" value="Unassembled WGS sequence"/>
</dbReference>
<dbReference type="Gene3D" id="2.160.20.70">
    <property type="match status" value="1"/>
</dbReference>
<dbReference type="InterPro" id="IPR005526">
    <property type="entry name" value="Septum_form_inhib_MinC_C"/>
</dbReference>
<reference evidence="10" key="1">
    <citation type="submission" date="2016-10" db="EMBL/GenBank/DDBJ databases">
        <authorList>
            <person name="Varghese N."/>
            <person name="Submissions S."/>
        </authorList>
    </citation>
    <scope>NUCLEOTIDE SEQUENCE [LARGE SCALE GENOMIC DNA]</scope>
    <source>
        <strain evidence="10">NLAE-zl-G277</strain>
    </source>
</reference>
<dbReference type="GeneID" id="93280054"/>
<evidence type="ECO:0000259" key="7">
    <source>
        <dbReference type="Pfam" id="PF03775"/>
    </source>
</evidence>
<dbReference type="EMBL" id="FOIM01000001">
    <property type="protein sequence ID" value="SET02063.1"/>
    <property type="molecule type" value="Genomic_DNA"/>
</dbReference>
<evidence type="ECO:0000256" key="3">
    <source>
        <dbReference type="ARBA" id="ARBA00023210"/>
    </source>
</evidence>
<evidence type="ECO:0000256" key="6">
    <source>
        <dbReference type="HAMAP-Rule" id="MF_00267"/>
    </source>
</evidence>
<dbReference type="HAMAP" id="MF_00267">
    <property type="entry name" value="MinC"/>
    <property type="match status" value="1"/>
</dbReference>
<evidence type="ECO:0000313" key="10">
    <source>
        <dbReference type="Proteomes" id="UP000198508"/>
    </source>
</evidence>
<dbReference type="PANTHER" id="PTHR34108">
    <property type="entry name" value="SEPTUM SITE-DETERMINING PROTEIN MINC"/>
    <property type="match status" value="1"/>
</dbReference>
<dbReference type="InterPro" id="IPR036145">
    <property type="entry name" value="MinC_C_sf"/>
</dbReference>
<dbReference type="Gene3D" id="3.30.160.540">
    <property type="match status" value="1"/>
</dbReference>
<proteinExistence type="inferred from homology"/>
<dbReference type="SUPFAM" id="SSF63848">
    <property type="entry name" value="Cell-division inhibitor MinC, C-terminal domain"/>
    <property type="match status" value="1"/>
</dbReference>
<dbReference type="AlphaFoldDB" id="A0A1I0B6B2"/>
<name>A0A1I0B6B2_9FIRM</name>
<dbReference type="GO" id="GO:0000902">
    <property type="term" value="P:cell morphogenesis"/>
    <property type="evidence" value="ECO:0007669"/>
    <property type="project" value="InterPro"/>
</dbReference>
<dbReference type="Pfam" id="PF22642">
    <property type="entry name" value="MinC_N_1"/>
    <property type="match status" value="1"/>
</dbReference>
<sequence length="222" mass="24459">MRNAVVIKSSKAGMTVILDDSLPFDELLAAIGTKFRESARFWGSVQMTLTLEGRELTPEEEFLIVDTITRNSQVEILCLLDTDAERIERCEKALNDKLMELNSQTGQFYRGSLKKGDSLESEASIVVIGDVDHGARIIAKGNIIVLGELKGTAAAGMAGNREAVVVALEMAPTQIRISDATSRFNEKNKRLGRGPMIASVEQDEVQIRPIKKTFLNNMLNFT</sequence>
<dbReference type="PANTHER" id="PTHR34108:SF1">
    <property type="entry name" value="SEPTUM SITE-DETERMINING PROTEIN MINC"/>
    <property type="match status" value="1"/>
</dbReference>
<evidence type="ECO:0000256" key="2">
    <source>
        <dbReference type="ARBA" id="ARBA00022618"/>
    </source>
</evidence>
<organism evidence="9 10">
    <name type="scientific">Enterocloster lavalensis</name>
    <dbReference type="NCBI Taxonomy" id="460384"/>
    <lineage>
        <taxon>Bacteria</taxon>
        <taxon>Bacillati</taxon>
        <taxon>Bacillota</taxon>
        <taxon>Clostridia</taxon>
        <taxon>Lachnospirales</taxon>
        <taxon>Lachnospiraceae</taxon>
        <taxon>Enterocloster</taxon>
    </lineage>
</organism>
<evidence type="ECO:0000256" key="5">
    <source>
        <dbReference type="ARBA" id="ARBA00046874"/>
    </source>
</evidence>
<dbReference type="InterPro" id="IPR016098">
    <property type="entry name" value="CAP/MinC_C"/>
</dbReference>
<accession>A0A1I0B6B2</accession>
<keyword evidence="10" id="KW-1185">Reference proteome</keyword>
<evidence type="ECO:0000259" key="8">
    <source>
        <dbReference type="Pfam" id="PF22642"/>
    </source>
</evidence>
<feature type="domain" description="Septum site-determining protein MinC N-terminal" evidence="8">
    <location>
        <begin position="5"/>
        <end position="76"/>
    </location>
</feature>
<comment type="function">
    <text evidence="6">Cell division inhibitor that blocks the formation of polar Z ring septums. Rapidly oscillates between the poles of the cell to destabilize FtsZ filaments that have formed before they mature into polar Z rings. Prevents FtsZ polymerization.</text>
</comment>
<evidence type="ECO:0000256" key="4">
    <source>
        <dbReference type="ARBA" id="ARBA00023306"/>
    </source>
</evidence>
<dbReference type="GO" id="GO:0000917">
    <property type="term" value="P:division septum assembly"/>
    <property type="evidence" value="ECO:0007669"/>
    <property type="project" value="UniProtKB-KW"/>
</dbReference>
<dbReference type="InterPro" id="IPR055219">
    <property type="entry name" value="MinC_N_1"/>
</dbReference>
<dbReference type="STRING" id="460384.SAMN05216313_101359"/>
<gene>
    <name evidence="6" type="primary">minC</name>
    <name evidence="9" type="ORF">SAMN05216313_101359</name>
</gene>
<comment type="similarity">
    <text evidence="1 6">Belongs to the MinC family.</text>
</comment>
<dbReference type="Pfam" id="PF03775">
    <property type="entry name" value="MinC_C"/>
    <property type="match status" value="1"/>
</dbReference>
<keyword evidence="4 6" id="KW-0131">Cell cycle</keyword>